<keyword evidence="6" id="KW-0049">Antioxidant</keyword>
<feature type="compositionally biased region" description="Pro residues" evidence="12">
    <location>
        <begin position="22"/>
        <end position="31"/>
    </location>
</feature>
<dbReference type="InterPro" id="IPR016692">
    <property type="entry name" value="Sulfiredoxin"/>
</dbReference>
<comment type="catalytic activity">
    <reaction evidence="9">
        <text>S-hydroxy-S-oxy-L-cysteinyl-[peroxiredoxin] + [protein]-dithiol + ATP = S-hydroxy-L-cysteinyl-[peroxiredoxin] + [protein]-disulfide + ADP + phosphate</text>
        <dbReference type="Rhea" id="RHEA:17545"/>
        <dbReference type="Rhea" id="RHEA-COMP:10593"/>
        <dbReference type="Rhea" id="RHEA-COMP:10594"/>
        <dbReference type="Rhea" id="RHEA-COMP:13681"/>
        <dbReference type="Rhea" id="RHEA-COMP:17976"/>
        <dbReference type="ChEBI" id="CHEBI:29950"/>
        <dbReference type="ChEBI" id="CHEBI:30616"/>
        <dbReference type="ChEBI" id="CHEBI:43474"/>
        <dbReference type="ChEBI" id="CHEBI:50058"/>
        <dbReference type="ChEBI" id="CHEBI:61973"/>
        <dbReference type="ChEBI" id="CHEBI:61974"/>
        <dbReference type="ChEBI" id="CHEBI:456216"/>
        <dbReference type="EC" id="1.8.98.2"/>
    </reaction>
</comment>
<comment type="similarity">
    <text evidence="1">Belongs to the sulfiredoxin family.</text>
</comment>
<evidence type="ECO:0000313" key="14">
    <source>
        <dbReference type="Ensembl" id="ENSPTEP00000036450.1"/>
    </source>
</evidence>
<dbReference type="SUPFAM" id="SSF110849">
    <property type="entry name" value="ParB/Sulfiredoxin"/>
    <property type="match status" value="1"/>
</dbReference>
<evidence type="ECO:0000256" key="2">
    <source>
        <dbReference type="ARBA" id="ARBA00013055"/>
    </source>
</evidence>
<dbReference type="Ensembl" id="ENSPTET00000049444.1">
    <property type="protein sequence ID" value="ENSPTEP00000036450.1"/>
    <property type="gene ID" value="ENSPTEG00000034239.1"/>
</dbReference>
<evidence type="ECO:0000256" key="8">
    <source>
        <dbReference type="ARBA" id="ARBA00023157"/>
    </source>
</evidence>
<organism evidence="14 15">
    <name type="scientific">Piliocolobus tephrosceles</name>
    <name type="common">Ugandan red Colobus</name>
    <dbReference type="NCBI Taxonomy" id="591936"/>
    <lineage>
        <taxon>Eukaryota</taxon>
        <taxon>Metazoa</taxon>
        <taxon>Chordata</taxon>
        <taxon>Craniata</taxon>
        <taxon>Vertebrata</taxon>
        <taxon>Euteleostomi</taxon>
        <taxon>Mammalia</taxon>
        <taxon>Eutheria</taxon>
        <taxon>Euarchontoglires</taxon>
        <taxon>Primates</taxon>
        <taxon>Haplorrhini</taxon>
        <taxon>Catarrhini</taxon>
        <taxon>Cercopithecidae</taxon>
        <taxon>Colobinae</taxon>
        <taxon>Piliocolobus</taxon>
    </lineage>
</organism>
<evidence type="ECO:0000256" key="10">
    <source>
        <dbReference type="ARBA" id="ARBA00059800"/>
    </source>
</evidence>
<feature type="region of interest" description="Disordered" evidence="12">
    <location>
        <begin position="1"/>
        <end position="144"/>
    </location>
</feature>
<feature type="compositionally biased region" description="Basic and acidic residues" evidence="12">
    <location>
        <begin position="99"/>
        <end position="111"/>
    </location>
</feature>
<keyword evidence="15" id="KW-1185">Reference proteome</keyword>
<dbReference type="InterPro" id="IPR036086">
    <property type="entry name" value="ParB/Sulfiredoxin_sf"/>
</dbReference>
<accession>A0A8C9IFJ9</accession>
<keyword evidence="4" id="KW-0547">Nucleotide-binding</keyword>
<keyword evidence="5" id="KW-0067">ATP-binding</keyword>
<dbReference type="GO" id="GO:0005737">
    <property type="term" value="C:cytoplasm"/>
    <property type="evidence" value="ECO:0007669"/>
    <property type="project" value="TreeGrafter"/>
</dbReference>
<evidence type="ECO:0000259" key="13">
    <source>
        <dbReference type="Pfam" id="PF02195"/>
    </source>
</evidence>
<comment type="function">
    <text evidence="10">Contributes to oxidative stress resistance by reducing cysteine-sulfinic acid formed under exposure to oxidants in the peroxiredoxins PRDX1, PRDX2, PRDX3 and PRDX4. Does not act on PRDX5 or PRDX6. May catalyze the reduction in a multi-step process by acting both as a specific phosphotransferase and a thioltransferase.</text>
</comment>
<dbReference type="GO" id="GO:0034599">
    <property type="term" value="P:cellular response to oxidative stress"/>
    <property type="evidence" value="ECO:0007669"/>
    <property type="project" value="TreeGrafter"/>
</dbReference>
<keyword evidence="3" id="KW-0488">Methylation</keyword>
<evidence type="ECO:0000256" key="9">
    <source>
        <dbReference type="ARBA" id="ARBA00047514"/>
    </source>
</evidence>
<dbReference type="InterPro" id="IPR003115">
    <property type="entry name" value="ParB_N"/>
</dbReference>
<dbReference type="Proteomes" id="UP000694416">
    <property type="component" value="Unplaced"/>
</dbReference>
<dbReference type="PANTHER" id="PTHR21348">
    <property type="match status" value="1"/>
</dbReference>
<dbReference type="CDD" id="cd16395">
    <property type="entry name" value="Srx"/>
    <property type="match status" value="1"/>
</dbReference>
<reference evidence="14" key="1">
    <citation type="submission" date="2025-08" db="UniProtKB">
        <authorList>
            <consortium name="Ensembl"/>
        </authorList>
    </citation>
    <scope>IDENTIFICATION</scope>
</reference>
<dbReference type="GO" id="GO:0032542">
    <property type="term" value="F:sulfiredoxin activity"/>
    <property type="evidence" value="ECO:0007669"/>
    <property type="project" value="UniProtKB-EC"/>
</dbReference>
<dbReference type="AlphaFoldDB" id="A0A8C9IFJ9"/>
<dbReference type="GO" id="GO:0005524">
    <property type="term" value="F:ATP binding"/>
    <property type="evidence" value="ECO:0007669"/>
    <property type="project" value="UniProtKB-KW"/>
</dbReference>
<sequence length="288" mass="29875">QRGSSALQALPTHPGWAGSPRSPSPPPPPRPKSPRPVRHPRPSRPATCKLTLSQPARALPLPGRRAAEGSREAPSGGEPEPRASPAAPGERSLSPAGDRGVEAGPRRDRGRNAPWSGPPHPTAQNGTVRPELRPEEAASPAAAAATTVAAKMGLRAGGGLGRAGADRGAPEGPRPSGGAQGSSIHSGCIAAVHNVPLNVLIRPLPSVLDPAKVQSLVNTIREDPDSVPPIDVLWIKGAQGGDYFYSFGGCHRYAAYQQLQQETIPAKLVQSTLSDLRVYLGASTPDLQ</sequence>
<dbReference type="Gene3D" id="3.90.1530.10">
    <property type="entry name" value="Conserved hypothetical protein from pyrococcus furiosus pfu- 392566-001, ParB domain"/>
    <property type="match status" value="1"/>
</dbReference>
<evidence type="ECO:0000256" key="3">
    <source>
        <dbReference type="ARBA" id="ARBA00022481"/>
    </source>
</evidence>
<dbReference type="EC" id="1.8.98.2" evidence="2"/>
<dbReference type="FunFam" id="3.90.1530.10:FF:000001">
    <property type="entry name" value="Sulfiredoxin"/>
    <property type="match status" value="1"/>
</dbReference>
<dbReference type="PANTHER" id="PTHR21348:SF2">
    <property type="entry name" value="SULFIREDOXIN-1"/>
    <property type="match status" value="1"/>
</dbReference>
<feature type="compositionally biased region" description="Low complexity" evidence="12">
    <location>
        <begin position="55"/>
        <end position="64"/>
    </location>
</feature>
<feature type="compositionally biased region" description="Basic residues" evidence="12">
    <location>
        <begin position="32"/>
        <end position="42"/>
    </location>
</feature>
<feature type="domain" description="ParB-like N-terminal" evidence="13">
    <location>
        <begin position="191"/>
        <end position="283"/>
    </location>
</feature>
<evidence type="ECO:0000256" key="5">
    <source>
        <dbReference type="ARBA" id="ARBA00022840"/>
    </source>
</evidence>
<name>A0A8C9IFJ9_9PRIM</name>
<keyword evidence="7" id="KW-0560">Oxidoreductase</keyword>
<evidence type="ECO:0000256" key="1">
    <source>
        <dbReference type="ARBA" id="ARBA00009609"/>
    </source>
</evidence>
<evidence type="ECO:0000256" key="6">
    <source>
        <dbReference type="ARBA" id="ARBA00022862"/>
    </source>
</evidence>
<dbReference type="Pfam" id="PF02195">
    <property type="entry name" value="ParB_N"/>
    <property type="match status" value="1"/>
</dbReference>
<keyword evidence="8" id="KW-1015">Disulfide bond</keyword>
<reference evidence="14" key="2">
    <citation type="submission" date="2025-09" db="UniProtKB">
        <authorList>
            <consortium name="Ensembl"/>
        </authorList>
    </citation>
    <scope>IDENTIFICATION</scope>
</reference>
<evidence type="ECO:0000256" key="4">
    <source>
        <dbReference type="ARBA" id="ARBA00022741"/>
    </source>
</evidence>
<evidence type="ECO:0000256" key="7">
    <source>
        <dbReference type="ARBA" id="ARBA00023002"/>
    </source>
</evidence>
<evidence type="ECO:0000256" key="12">
    <source>
        <dbReference type="SAM" id="MobiDB-lite"/>
    </source>
</evidence>
<evidence type="ECO:0000313" key="15">
    <source>
        <dbReference type="Proteomes" id="UP000694416"/>
    </source>
</evidence>
<protein>
    <recommendedName>
        <fullName evidence="11">Sulfiredoxin-1</fullName>
        <ecNumber evidence="2">1.8.98.2</ecNumber>
    </recommendedName>
</protein>
<feature type="region of interest" description="Disordered" evidence="12">
    <location>
        <begin position="159"/>
        <end position="183"/>
    </location>
</feature>
<evidence type="ECO:0000256" key="11">
    <source>
        <dbReference type="ARBA" id="ARBA00068541"/>
    </source>
</evidence>
<proteinExistence type="inferred from homology"/>